<name>A0ABY1MJ63_RHORH</name>
<gene>
    <name evidence="1" type="ORF">SAMN02745947_05305</name>
</gene>
<comment type="caution">
    <text evidence="1">The sequence shown here is derived from an EMBL/GenBank/DDBJ whole genome shotgun (WGS) entry which is preliminary data.</text>
</comment>
<evidence type="ECO:0000313" key="1">
    <source>
        <dbReference type="EMBL" id="SMG58756.1"/>
    </source>
</evidence>
<organism evidence="1 2">
    <name type="scientific">Rhodococcus rhodochrous J3</name>
    <dbReference type="NCBI Taxonomy" id="903528"/>
    <lineage>
        <taxon>Bacteria</taxon>
        <taxon>Bacillati</taxon>
        <taxon>Actinomycetota</taxon>
        <taxon>Actinomycetes</taxon>
        <taxon>Mycobacteriales</taxon>
        <taxon>Nocardiaceae</taxon>
        <taxon>Rhodococcus</taxon>
    </lineage>
</organism>
<accession>A0ABY1MJ63</accession>
<protein>
    <submittedName>
        <fullName evidence="1">Uncharacterized protein</fullName>
    </submittedName>
</protein>
<reference evidence="1 2" key="1">
    <citation type="submission" date="2017-04" db="EMBL/GenBank/DDBJ databases">
        <authorList>
            <person name="Varghese N."/>
            <person name="Submissions S."/>
        </authorList>
    </citation>
    <scope>NUCLEOTIDE SEQUENCE [LARGE SCALE GENOMIC DNA]</scope>
    <source>
        <strain evidence="1 2">J3</strain>
    </source>
</reference>
<evidence type="ECO:0000313" key="2">
    <source>
        <dbReference type="Proteomes" id="UP000193566"/>
    </source>
</evidence>
<keyword evidence="2" id="KW-1185">Reference proteome</keyword>
<dbReference type="Proteomes" id="UP000193566">
    <property type="component" value="Unassembled WGS sequence"/>
</dbReference>
<sequence length="96" mass="10437">MTKTLTNRHGDEIAVGQLWTDDPRRTTVRTLRIDDLVREGNLGSRAVCTVIRSHDTDTGQTTEPGRVVSINIDSLHTTASGRGYRLEAGPAPAPGR</sequence>
<dbReference type="RefSeq" id="WP_085470816.1">
    <property type="nucleotide sequence ID" value="NZ_FXAV01000032.1"/>
</dbReference>
<proteinExistence type="predicted"/>
<dbReference type="EMBL" id="FXAV01000032">
    <property type="protein sequence ID" value="SMG58756.1"/>
    <property type="molecule type" value="Genomic_DNA"/>
</dbReference>